<dbReference type="EMBL" id="JAUZQC010000009">
    <property type="protein sequence ID" value="KAK5865785.1"/>
    <property type="molecule type" value="Genomic_DNA"/>
</dbReference>
<comment type="caution">
    <text evidence="1">The sequence shown here is derived from an EMBL/GenBank/DDBJ whole genome shotgun (WGS) entry which is preliminary data.</text>
</comment>
<reference evidence="1 2" key="1">
    <citation type="journal article" date="2023" name="Genes (Basel)">
        <title>Chromosome-Level Genome Assembly and Circadian Gene Repertoire of the Patagonia Blennie Eleginops maclovinus-The Closest Ancestral Proxy of Antarctic Cryonotothenioids.</title>
        <authorList>
            <person name="Cheng C.C."/>
            <person name="Rivera-Colon A.G."/>
            <person name="Minhas B.F."/>
            <person name="Wilson L."/>
            <person name="Rayamajhi N."/>
            <person name="Vargas-Chacoff L."/>
            <person name="Catchen J.M."/>
        </authorList>
    </citation>
    <scope>NUCLEOTIDE SEQUENCE [LARGE SCALE GENOMIC DNA]</scope>
    <source>
        <strain evidence="1">JMC-PN-2008</strain>
    </source>
</reference>
<dbReference type="Proteomes" id="UP001346869">
    <property type="component" value="Unassembled WGS sequence"/>
</dbReference>
<proteinExistence type="predicted"/>
<name>A0AAN7XS67_ELEMC</name>
<accession>A0AAN7XS67</accession>
<sequence length="135" mass="15580">MSTFFLFFPVKLPDKPKHPCLHKPVRVPGKLAQPRQQGTLCLRASLPEKLISLRIQASFRASFTTRIICLTQTPVGSADLEYSSRLVSAHQLSAVTKTETWGQNEWTQQKPASWRKKTWMWKVMRFSRKNPVRSI</sequence>
<gene>
    <name evidence="1" type="ORF">PBY51_020027</name>
</gene>
<evidence type="ECO:0000313" key="2">
    <source>
        <dbReference type="Proteomes" id="UP001346869"/>
    </source>
</evidence>
<organism evidence="1 2">
    <name type="scientific">Eleginops maclovinus</name>
    <name type="common">Patagonian blennie</name>
    <name type="synonym">Eleginus maclovinus</name>
    <dbReference type="NCBI Taxonomy" id="56733"/>
    <lineage>
        <taxon>Eukaryota</taxon>
        <taxon>Metazoa</taxon>
        <taxon>Chordata</taxon>
        <taxon>Craniata</taxon>
        <taxon>Vertebrata</taxon>
        <taxon>Euteleostomi</taxon>
        <taxon>Actinopterygii</taxon>
        <taxon>Neopterygii</taxon>
        <taxon>Teleostei</taxon>
        <taxon>Neoteleostei</taxon>
        <taxon>Acanthomorphata</taxon>
        <taxon>Eupercaria</taxon>
        <taxon>Perciformes</taxon>
        <taxon>Notothenioidei</taxon>
        <taxon>Eleginopidae</taxon>
        <taxon>Eleginops</taxon>
    </lineage>
</organism>
<protein>
    <submittedName>
        <fullName evidence="1">Uncharacterized protein</fullName>
    </submittedName>
</protein>
<evidence type="ECO:0000313" key="1">
    <source>
        <dbReference type="EMBL" id="KAK5865785.1"/>
    </source>
</evidence>
<reference evidence="1 2" key="2">
    <citation type="journal article" date="2023" name="Mol. Biol. Evol.">
        <title>Genomics of Secondarily Temperate Adaptation in the Only Non-Antarctic Icefish.</title>
        <authorList>
            <person name="Rivera-Colon A.G."/>
            <person name="Rayamajhi N."/>
            <person name="Minhas B.F."/>
            <person name="Madrigal G."/>
            <person name="Bilyk K.T."/>
            <person name="Yoon V."/>
            <person name="Hune M."/>
            <person name="Gregory S."/>
            <person name="Cheng C.H.C."/>
            <person name="Catchen J.M."/>
        </authorList>
    </citation>
    <scope>NUCLEOTIDE SEQUENCE [LARGE SCALE GENOMIC DNA]</scope>
    <source>
        <strain evidence="1">JMC-PN-2008</strain>
    </source>
</reference>
<keyword evidence="2" id="KW-1185">Reference proteome</keyword>
<dbReference type="AlphaFoldDB" id="A0AAN7XS67"/>